<dbReference type="PROSITE" id="PS51186">
    <property type="entry name" value="GNAT"/>
    <property type="match status" value="1"/>
</dbReference>
<dbReference type="AlphaFoldDB" id="A0A0G1KSY2"/>
<dbReference type="PANTHER" id="PTHR43792">
    <property type="entry name" value="GNAT FAMILY, PUTATIVE (AFU_ORTHOLOGUE AFUA_3G00765)-RELATED-RELATED"/>
    <property type="match status" value="1"/>
</dbReference>
<dbReference type="PANTHER" id="PTHR43792:SF1">
    <property type="entry name" value="N-ACETYLTRANSFERASE DOMAIN-CONTAINING PROTEIN"/>
    <property type="match status" value="1"/>
</dbReference>
<comment type="caution">
    <text evidence="2">The sequence shown here is derived from an EMBL/GenBank/DDBJ whole genome shotgun (WGS) entry which is preliminary data.</text>
</comment>
<evidence type="ECO:0000259" key="1">
    <source>
        <dbReference type="PROSITE" id="PS51186"/>
    </source>
</evidence>
<name>A0A0G1KSY2_9BACT</name>
<evidence type="ECO:0000313" key="3">
    <source>
        <dbReference type="Proteomes" id="UP000034797"/>
    </source>
</evidence>
<dbReference type="Proteomes" id="UP000034797">
    <property type="component" value="Unassembled WGS sequence"/>
</dbReference>
<dbReference type="GO" id="GO:0016747">
    <property type="term" value="F:acyltransferase activity, transferring groups other than amino-acyl groups"/>
    <property type="evidence" value="ECO:0007669"/>
    <property type="project" value="InterPro"/>
</dbReference>
<sequence>MFGVTMVVSHKEQEVVLRAFSKDDLPILVKNFSSMKVHMHTKGMFAQTLENETEWYEKRRVDPSCCLWAIQPKGSDVPIGVSGIHELSNRENSCYSGIIIWDPAWWGKGVASAAHLGRTMFAANFLNRFTIRSTVRVVNEASRKALERVGYTVWGEEPVDDYRGGEWLDTYHLIWFRPNAVSLFYRNGIPEKYRAGVERAAETLEIAKKEVVFP</sequence>
<dbReference type="InterPro" id="IPR016181">
    <property type="entry name" value="Acyl_CoA_acyltransferase"/>
</dbReference>
<dbReference type="EMBL" id="LCJW01000007">
    <property type="protein sequence ID" value="KKT86605.1"/>
    <property type="molecule type" value="Genomic_DNA"/>
</dbReference>
<dbReference type="InterPro" id="IPR051531">
    <property type="entry name" value="N-acetyltransferase"/>
</dbReference>
<reference evidence="2 3" key="1">
    <citation type="journal article" date="2015" name="Nature">
        <title>rRNA introns, odd ribosomes, and small enigmatic genomes across a large radiation of phyla.</title>
        <authorList>
            <person name="Brown C.T."/>
            <person name="Hug L.A."/>
            <person name="Thomas B.C."/>
            <person name="Sharon I."/>
            <person name="Castelle C.J."/>
            <person name="Singh A."/>
            <person name="Wilkins M.J."/>
            <person name="Williams K.H."/>
            <person name="Banfield J.F."/>
        </authorList>
    </citation>
    <scope>NUCLEOTIDE SEQUENCE [LARGE SCALE GENOMIC DNA]</scope>
</reference>
<keyword evidence="2" id="KW-0808">Transferase</keyword>
<protein>
    <submittedName>
        <fullName evidence="2">GCN5-related N-acetyltransferase</fullName>
    </submittedName>
</protein>
<gene>
    <name evidence="2" type="ORF">UW84_C0007G0014</name>
</gene>
<accession>A0A0G1KSY2</accession>
<organism evidence="2 3">
    <name type="scientific">Candidatus Collierbacteria bacterium GW2011_GWA2_44_99</name>
    <dbReference type="NCBI Taxonomy" id="1618380"/>
    <lineage>
        <taxon>Bacteria</taxon>
        <taxon>Candidatus Collieribacteriota</taxon>
    </lineage>
</organism>
<dbReference type="InterPro" id="IPR000182">
    <property type="entry name" value="GNAT_dom"/>
</dbReference>
<dbReference type="Pfam" id="PF13302">
    <property type="entry name" value="Acetyltransf_3"/>
    <property type="match status" value="1"/>
</dbReference>
<feature type="domain" description="N-acetyltransferase" evidence="1">
    <location>
        <begin position="15"/>
        <end position="178"/>
    </location>
</feature>
<proteinExistence type="predicted"/>
<evidence type="ECO:0000313" key="2">
    <source>
        <dbReference type="EMBL" id="KKT86605.1"/>
    </source>
</evidence>
<dbReference type="Gene3D" id="3.40.630.30">
    <property type="match status" value="1"/>
</dbReference>
<dbReference type="SUPFAM" id="SSF55729">
    <property type="entry name" value="Acyl-CoA N-acyltransferases (Nat)"/>
    <property type="match status" value="1"/>
</dbReference>